<protein>
    <recommendedName>
        <fullName evidence="15">Ferritin</fullName>
        <ecNumber evidence="15">1.16.3.1</ecNumber>
    </recommendedName>
</protein>
<feature type="binding site" evidence="14">
    <location>
        <position position="90"/>
    </location>
    <ligand>
        <name>Fe cation</name>
        <dbReference type="ChEBI" id="CHEBI:24875"/>
        <label>1</label>
    </ligand>
</feature>
<evidence type="ECO:0000256" key="10">
    <source>
        <dbReference type="ARBA" id="ARBA00023034"/>
    </source>
</evidence>
<sequence length="222" mass="25121">MTKLPLHVFLVTLVCIGGTFGDGLKCILKPADIPTSWIDMVDPCIKLMEAQVKTEMEAAMKYLAMGAHFARDTINRPGFSKFFFESASEERQHAIKFIEYLLMRGQLTNDVSKLLKYPLTINSTHPMRQEWNSGEEALAEALKLETQVTRSIRDIITTCENPKTSSFNDYHLVDYLTSDFLDEQYKGERDLAGKISTLGKMMQAHGPLGEFLFDKKLLSGEI</sequence>
<dbReference type="Pfam" id="PF00210">
    <property type="entry name" value="Ferritin"/>
    <property type="match status" value="1"/>
</dbReference>
<dbReference type="InterPro" id="IPR008331">
    <property type="entry name" value="Ferritin_DPS_dom"/>
</dbReference>
<dbReference type="GO" id="GO:0008199">
    <property type="term" value="F:ferric iron binding"/>
    <property type="evidence" value="ECO:0007669"/>
    <property type="project" value="InterPro"/>
</dbReference>
<accession>A0AAW2F1I4</accession>
<comment type="similarity">
    <text evidence="3 15">Belongs to the ferritin family.</text>
</comment>
<dbReference type="AlphaFoldDB" id="A0AAW2F1I4"/>
<dbReference type="PROSITE" id="PS50905">
    <property type="entry name" value="FERRITIN_LIKE"/>
    <property type="match status" value="1"/>
</dbReference>
<feature type="binding site" evidence="14">
    <location>
        <position position="184"/>
    </location>
    <ligand>
        <name>Fe cation</name>
        <dbReference type="ChEBI" id="CHEBI:24875"/>
        <label>1</label>
    </ligand>
</feature>
<keyword evidence="11" id="KW-1015">Disulfide bond</keyword>
<feature type="domain" description="Ferritin-like diiron" evidence="17">
    <location>
        <begin position="38"/>
        <end position="202"/>
    </location>
</feature>
<dbReference type="InterPro" id="IPR009078">
    <property type="entry name" value="Ferritin-like_SF"/>
</dbReference>
<dbReference type="FunFam" id="1.20.1260.10:FF:000017">
    <property type="entry name" value="Ferritin"/>
    <property type="match status" value="1"/>
</dbReference>
<evidence type="ECO:0000256" key="11">
    <source>
        <dbReference type="ARBA" id="ARBA00023157"/>
    </source>
</evidence>
<evidence type="ECO:0000256" key="3">
    <source>
        <dbReference type="ARBA" id="ARBA00007513"/>
    </source>
</evidence>
<keyword evidence="5" id="KW-0964">Secreted</keyword>
<evidence type="ECO:0000256" key="7">
    <source>
        <dbReference type="ARBA" id="ARBA00022729"/>
    </source>
</evidence>
<gene>
    <name evidence="18" type="ORF">PUN28_015222</name>
</gene>
<proteinExistence type="inferred from homology"/>
<evidence type="ECO:0000256" key="15">
    <source>
        <dbReference type="RuleBase" id="RU361145"/>
    </source>
</evidence>
<evidence type="ECO:0000256" key="4">
    <source>
        <dbReference type="ARBA" id="ARBA00022434"/>
    </source>
</evidence>
<evidence type="ECO:0000256" key="2">
    <source>
        <dbReference type="ARBA" id="ARBA00004613"/>
    </source>
</evidence>
<dbReference type="GO" id="GO:0005794">
    <property type="term" value="C:Golgi apparatus"/>
    <property type="evidence" value="ECO:0007669"/>
    <property type="project" value="UniProtKB-SubCell"/>
</dbReference>
<comment type="subcellular location">
    <subcellularLocation>
        <location evidence="1">Golgi apparatus</location>
    </subcellularLocation>
    <subcellularLocation>
        <location evidence="2">Secreted</location>
    </subcellularLocation>
</comment>
<keyword evidence="19" id="KW-1185">Reference proteome</keyword>
<dbReference type="PANTHER" id="PTHR11431">
    <property type="entry name" value="FERRITIN"/>
    <property type="match status" value="1"/>
</dbReference>
<dbReference type="InterPro" id="IPR009040">
    <property type="entry name" value="Ferritin-like_diiron"/>
</dbReference>
<comment type="catalytic activity">
    <reaction evidence="12 15">
        <text>4 Fe(2+) + O2 + 4 H(+) = 4 Fe(3+) + 2 H2O</text>
        <dbReference type="Rhea" id="RHEA:11148"/>
        <dbReference type="ChEBI" id="CHEBI:15377"/>
        <dbReference type="ChEBI" id="CHEBI:15378"/>
        <dbReference type="ChEBI" id="CHEBI:15379"/>
        <dbReference type="ChEBI" id="CHEBI:29033"/>
        <dbReference type="ChEBI" id="CHEBI:29034"/>
        <dbReference type="EC" id="1.16.3.1"/>
    </reaction>
</comment>
<organism evidence="18 19">
    <name type="scientific">Cardiocondyla obscurior</name>
    <dbReference type="NCBI Taxonomy" id="286306"/>
    <lineage>
        <taxon>Eukaryota</taxon>
        <taxon>Metazoa</taxon>
        <taxon>Ecdysozoa</taxon>
        <taxon>Arthropoda</taxon>
        <taxon>Hexapoda</taxon>
        <taxon>Insecta</taxon>
        <taxon>Pterygota</taxon>
        <taxon>Neoptera</taxon>
        <taxon>Endopterygota</taxon>
        <taxon>Hymenoptera</taxon>
        <taxon>Apocrita</taxon>
        <taxon>Aculeata</taxon>
        <taxon>Formicoidea</taxon>
        <taxon>Formicidae</taxon>
        <taxon>Myrmicinae</taxon>
        <taxon>Cardiocondyla</taxon>
    </lineage>
</organism>
<name>A0AAW2F1I4_9HYME</name>
<dbReference type="GO" id="GO:0006826">
    <property type="term" value="P:iron ion transport"/>
    <property type="evidence" value="ECO:0007669"/>
    <property type="project" value="InterPro"/>
</dbReference>
<evidence type="ECO:0000313" key="18">
    <source>
        <dbReference type="EMBL" id="KAL0108599.1"/>
    </source>
</evidence>
<feature type="signal peptide" evidence="16">
    <location>
        <begin position="1"/>
        <end position="21"/>
    </location>
</feature>
<keyword evidence="4 15" id="KW-0409">Iron storage</keyword>
<evidence type="ECO:0000259" key="17">
    <source>
        <dbReference type="PROSITE" id="PS50905"/>
    </source>
</evidence>
<comment type="subunit">
    <text evidence="13">Oligomer of 12 light (L) chains and 12 heavy (H) chains; L and H chains are disulfide-linked. The functional molecule forms a roughly spherical shell with a diameter of 12 nm and contains a central cavity into which the insoluble ferric iron core is deposited.</text>
</comment>
<dbReference type="EMBL" id="JADYXP020000016">
    <property type="protein sequence ID" value="KAL0108599.1"/>
    <property type="molecule type" value="Genomic_DNA"/>
</dbReference>
<evidence type="ECO:0000256" key="13">
    <source>
        <dbReference type="ARBA" id="ARBA00063343"/>
    </source>
</evidence>
<dbReference type="Proteomes" id="UP001430953">
    <property type="component" value="Unassembled WGS sequence"/>
</dbReference>
<reference evidence="18 19" key="1">
    <citation type="submission" date="2023-03" db="EMBL/GenBank/DDBJ databases">
        <title>High recombination rates correlate with genetic variation in Cardiocondyla obscurior ants.</title>
        <authorList>
            <person name="Errbii M."/>
        </authorList>
    </citation>
    <scope>NUCLEOTIDE SEQUENCE [LARGE SCALE GENOMIC DNA]</scope>
    <source>
        <strain evidence="18">Alpha-2009</strain>
        <tissue evidence="18">Whole body</tissue>
    </source>
</reference>
<keyword evidence="7 16" id="KW-0732">Signal</keyword>
<dbReference type="EC" id="1.16.3.1" evidence="15"/>
<dbReference type="SUPFAM" id="SSF47240">
    <property type="entry name" value="Ferritin-like"/>
    <property type="match status" value="1"/>
</dbReference>
<keyword evidence="6 14" id="KW-0479">Metal-binding</keyword>
<evidence type="ECO:0000256" key="1">
    <source>
        <dbReference type="ARBA" id="ARBA00004555"/>
    </source>
</evidence>
<dbReference type="GO" id="GO:0008198">
    <property type="term" value="F:ferrous iron binding"/>
    <property type="evidence" value="ECO:0007669"/>
    <property type="project" value="TreeGrafter"/>
</dbReference>
<comment type="caution">
    <text evidence="18">The sequence shown here is derived from an EMBL/GenBank/DDBJ whole genome shotgun (WGS) entry which is preliminary data.</text>
</comment>
<dbReference type="InterPro" id="IPR012347">
    <property type="entry name" value="Ferritin-like"/>
</dbReference>
<keyword evidence="10" id="KW-0333">Golgi apparatus</keyword>
<dbReference type="GO" id="GO:0005576">
    <property type="term" value="C:extracellular region"/>
    <property type="evidence" value="ECO:0007669"/>
    <property type="project" value="UniProtKB-SubCell"/>
</dbReference>
<keyword evidence="9 14" id="KW-0408">Iron</keyword>
<dbReference type="GO" id="GO:0006879">
    <property type="term" value="P:intracellular iron ion homeostasis"/>
    <property type="evidence" value="ECO:0007669"/>
    <property type="project" value="UniProtKB-KW"/>
</dbReference>
<evidence type="ECO:0000256" key="8">
    <source>
        <dbReference type="ARBA" id="ARBA00023002"/>
    </source>
</evidence>
<dbReference type="CDD" id="cd01056">
    <property type="entry name" value="Euk_Ferritin"/>
    <property type="match status" value="1"/>
</dbReference>
<evidence type="ECO:0000256" key="14">
    <source>
        <dbReference type="PIRSR" id="PIRSR601519-1"/>
    </source>
</evidence>
<evidence type="ECO:0000256" key="9">
    <source>
        <dbReference type="ARBA" id="ARBA00023004"/>
    </source>
</evidence>
<evidence type="ECO:0000256" key="5">
    <source>
        <dbReference type="ARBA" id="ARBA00022525"/>
    </source>
</evidence>
<keyword evidence="8 15" id="KW-0560">Oxidoreductase</keyword>
<dbReference type="GO" id="GO:0004322">
    <property type="term" value="F:ferroxidase activity"/>
    <property type="evidence" value="ECO:0007669"/>
    <property type="project" value="UniProtKB-EC"/>
</dbReference>
<feature type="chain" id="PRO_5043665772" description="Ferritin" evidence="16">
    <location>
        <begin position="22"/>
        <end position="222"/>
    </location>
</feature>
<dbReference type="PANTHER" id="PTHR11431:SF43">
    <property type="entry name" value="FERRITIN"/>
    <property type="match status" value="1"/>
</dbReference>
<evidence type="ECO:0000256" key="12">
    <source>
        <dbReference type="ARBA" id="ARBA00047990"/>
    </source>
</evidence>
<evidence type="ECO:0000256" key="16">
    <source>
        <dbReference type="SAM" id="SignalP"/>
    </source>
</evidence>
<evidence type="ECO:0000313" key="19">
    <source>
        <dbReference type="Proteomes" id="UP001430953"/>
    </source>
</evidence>
<evidence type="ECO:0000256" key="6">
    <source>
        <dbReference type="ARBA" id="ARBA00022723"/>
    </source>
</evidence>
<comment type="function">
    <text evidence="15">Stores iron in a soluble, non-toxic, readily available form. Important for iron homeostasis. Iron is taken up in the ferrous form and deposited as ferric hydroxides after oxidation.</text>
</comment>
<dbReference type="InterPro" id="IPR001519">
    <property type="entry name" value="Ferritin"/>
</dbReference>
<dbReference type="Gene3D" id="1.20.1260.10">
    <property type="match status" value="1"/>
</dbReference>
<feature type="binding site" evidence="14">
    <location>
        <position position="93"/>
    </location>
    <ligand>
        <name>Fe cation</name>
        <dbReference type="ChEBI" id="CHEBI:24875"/>
        <label>1</label>
    </ligand>
</feature>
<feature type="binding site" evidence="14">
    <location>
        <position position="55"/>
    </location>
    <ligand>
        <name>Fe cation</name>
        <dbReference type="ChEBI" id="CHEBI:24875"/>
        <label>1</label>
    </ligand>
</feature>
<feature type="binding site" evidence="14">
    <location>
        <position position="145"/>
    </location>
    <ligand>
        <name>Fe cation</name>
        <dbReference type="ChEBI" id="CHEBI:24875"/>
        <label>1</label>
    </ligand>
</feature>